<dbReference type="RefSeq" id="WP_068367254.1">
    <property type="nucleotide sequence ID" value="NZ_KQ960172.1"/>
</dbReference>
<organism evidence="1 2">
    <name type="scientific">Aedoeadaptatus coxii</name>
    <dbReference type="NCBI Taxonomy" id="755172"/>
    <lineage>
        <taxon>Bacteria</taxon>
        <taxon>Bacillati</taxon>
        <taxon>Bacillota</taxon>
        <taxon>Tissierellia</taxon>
        <taxon>Tissierellales</taxon>
        <taxon>Peptoniphilaceae</taxon>
        <taxon>Aedoeadaptatus</taxon>
    </lineage>
</organism>
<dbReference type="EMBL" id="LSDG01000022">
    <property type="protein sequence ID" value="KXB67196.1"/>
    <property type="molecule type" value="Genomic_DNA"/>
</dbReference>
<reference evidence="2" key="1">
    <citation type="submission" date="2016-01" db="EMBL/GenBank/DDBJ databases">
        <authorList>
            <person name="Mitreva M."/>
            <person name="Pepin K.H."/>
            <person name="Mihindukulasuriya K.A."/>
            <person name="Fulton R."/>
            <person name="Fronick C."/>
            <person name="O'Laughlin M."/>
            <person name="Miner T."/>
            <person name="Herter B."/>
            <person name="Rosa B.A."/>
            <person name="Cordes M."/>
            <person name="Tomlinson C."/>
            <person name="Wollam A."/>
            <person name="Palsikar V.B."/>
            <person name="Mardis E.R."/>
            <person name="Wilson R.K."/>
        </authorList>
    </citation>
    <scope>NUCLEOTIDE SEQUENCE [LARGE SCALE GENOMIC DNA]</scope>
    <source>
        <strain evidence="2">DNF00729</strain>
    </source>
</reference>
<dbReference type="PATRIC" id="fig|755172.3.peg.641"/>
<evidence type="ECO:0000313" key="1">
    <source>
        <dbReference type="EMBL" id="KXB67196.1"/>
    </source>
</evidence>
<accession>A0A134AHJ6</accession>
<dbReference type="OrthoDB" id="1701368at2"/>
<comment type="caution">
    <text evidence="1">The sequence shown here is derived from an EMBL/GenBank/DDBJ whole genome shotgun (WGS) entry which is preliminary data.</text>
</comment>
<dbReference type="STRING" id="755172.HMPREF1863_00668"/>
<name>A0A134AHJ6_9FIRM</name>
<protein>
    <submittedName>
        <fullName evidence="1">Uncharacterized protein</fullName>
    </submittedName>
</protein>
<proteinExistence type="predicted"/>
<keyword evidence="2" id="KW-1185">Reference proteome</keyword>
<dbReference type="AlphaFoldDB" id="A0A134AHJ6"/>
<evidence type="ECO:0000313" key="2">
    <source>
        <dbReference type="Proteomes" id="UP000070442"/>
    </source>
</evidence>
<dbReference type="Proteomes" id="UP000070442">
    <property type="component" value="Unassembled WGS sequence"/>
</dbReference>
<sequence length="106" mass="12634">MKAYCLNDLLNWDLIDYGDVVIENLILDDSIDKIKVPGEPKTWFYTDDEEVYRWYGKYAYSLATINDAIEYGLLSKKEFRNWRVSHYKKPDDLISFADDLEKSFIF</sequence>
<gene>
    <name evidence="1" type="ORF">HMPREF1863_00668</name>
</gene>